<dbReference type="InterPro" id="IPR050188">
    <property type="entry name" value="RluA_PseudoU_synthase"/>
</dbReference>
<evidence type="ECO:0000256" key="2">
    <source>
        <dbReference type="ARBA" id="ARBA00022884"/>
    </source>
</evidence>
<comment type="catalytic activity">
    <reaction evidence="8">
        <text>a uridine in RNA = a pseudouridine in RNA</text>
        <dbReference type="Rhea" id="RHEA:48348"/>
        <dbReference type="Rhea" id="RHEA-COMP:12068"/>
        <dbReference type="Rhea" id="RHEA-COMP:12069"/>
        <dbReference type="ChEBI" id="CHEBI:65314"/>
        <dbReference type="ChEBI" id="CHEBI:65315"/>
    </reaction>
</comment>
<evidence type="ECO:0000256" key="1">
    <source>
        <dbReference type="ARBA" id="ARBA00010876"/>
    </source>
</evidence>
<dbReference type="Proteomes" id="UP000192934">
    <property type="component" value="Chromosome I"/>
</dbReference>
<dbReference type="InterPro" id="IPR020103">
    <property type="entry name" value="PsdUridine_synth_cat_dom_sf"/>
</dbReference>
<proteinExistence type="inferred from homology"/>
<dbReference type="PROSITE" id="PS50889">
    <property type="entry name" value="S4"/>
    <property type="match status" value="1"/>
</dbReference>
<evidence type="ECO:0000313" key="11">
    <source>
        <dbReference type="Proteomes" id="UP000192934"/>
    </source>
</evidence>
<feature type="active site" evidence="6">
    <location>
        <position position="145"/>
    </location>
</feature>
<comment type="function">
    <text evidence="5">Responsible for synthesis of pseudouridine from uracil at positions 1911, 1915 and 1917 in 23S ribosomal RNA.</text>
</comment>
<sequence>MSGGASTINVTLGAEAAGWRLDRALASAIPTLSRERLKALISSGQVAGPGGAAVRDPATKVREGSDYAISVPAPAPAHNEAQDIALEIVFEDEHLLIVDKPAGMVVHPAAGNLDGTLVNALLHHCAGRLSGIGGVARPGIVHRIDKDTSGLLVVAKTDVAHEGLAAQFKRHSIDRRYKAIVAGVPLPRSGTIDAPLARSASNRKKIAITGEGQGRRAVTHYRVETVLRDAALVECRLETGRTHQVRVHMTSIGHPLLGDPVYGSTRKAHRAVLETLGFRRQALHAAKLEFIHPVSKRNLSFESAVPSDMQELFTALSV</sequence>
<dbReference type="NCBIfam" id="TIGR00005">
    <property type="entry name" value="rluA_subfam"/>
    <property type="match status" value="1"/>
</dbReference>
<dbReference type="GO" id="GO:0003723">
    <property type="term" value="F:RNA binding"/>
    <property type="evidence" value="ECO:0007669"/>
    <property type="project" value="UniProtKB-KW"/>
</dbReference>
<dbReference type="GO" id="GO:0000455">
    <property type="term" value="P:enzyme-directed rRNA pseudouridine synthesis"/>
    <property type="evidence" value="ECO:0007669"/>
    <property type="project" value="TreeGrafter"/>
</dbReference>
<dbReference type="Gene3D" id="3.10.290.10">
    <property type="entry name" value="RNA-binding S4 domain"/>
    <property type="match status" value="1"/>
</dbReference>
<name>A0A1X7FXG6_9SPHN</name>
<evidence type="ECO:0000256" key="5">
    <source>
        <dbReference type="ARBA" id="ARBA00056072"/>
    </source>
</evidence>
<dbReference type="FunFam" id="3.30.2350.10:FF:000006">
    <property type="entry name" value="Pseudouridine synthase"/>
    <property type="match status" value="1"/>
</dbReference>
<dbReference type="SUPFAM" id="SSF55120">
    <property type="entry name" value="Pseudouridine synthase"/>
    <property type="match status" value="1"/>
</dbReference>
<evidence type="ECO:0000256" key="3">
    <source>
        <dbReference type="ARBA" id="ARBA00023235"/>
    </source>
</evidence>
<keyword evidence="3 8" id="KW-0413">Isomerase</keyword>
<dbReference type="STRING" id="941907.SAMN06295910_0014"/>
<comment type="similarity">
    <text evidence="1 8">Belongs to the pseudouridine synthase RluA family.</text>
</comment>
<evidence type="ECO:0000256" key="4">
    <source>
        <dbReference type="ARBA" id="ARBA00036882"/>
    </source>
</evidence>
<dbReference type="EC" id="5.4.99.-" evidence="8"/>
<evidence type="ECO:0000313" key="10">
    <source>
        <dbReference type="EMBL" id="SMF60502.1"/>
    </source>
</evidence>
<dbReference type="PROSITE" id="PS01129">
    <property type="entry name" value="PSI_RLU"/>
    <property type="match status" value="1"/>
</dbReference>
<evidence type="ECO:0000259" key="9">
    <source>
        <dbReference type="Pfam" id="PF00849"/>
    </source>
</evidence>
<dbReference type="AlphaFoldDB" id="A0A1X7FXG6"/>
<dbReference type="Gene3D" id="3.30.2350.10">
    <property type="entry name" value="Pseudouridine synthase"/>
    <property type="match status" value="1"/>
</dbReference>
<dbReference type="RefSeq" id="WP_085216947.1">
    <property type="nucleotide sequence ID" value="NZ_LT840185.1"/>
</dbReference>
<dbReference type="OrthoDB" id="9807829at2"/>
<organism evidence="10 11">
    <name type="scientific">Allosphingosinicella indica</name>
    <dbReference type="NCBI Taxonomy" id="941907"/>
    <lineage>
        <taxon>Bacteria</taxon>
        <taxon>Pseudomonadati</taxon>
        <taxon>Pseudomonadota</taxon>
        <taxon>Alphaproteobacteria</taxon>
        <taxon>Sphingomonadales</taxon>
        <taxon>Sphingomonadaceae</taxon>
        <taxon>Allosphingosinicella</taxon>
    </lineage>
</organism>
<dbReference type="EMBL" id="LT840185">
    <property type="protein sequence ID" value="SMF60502.1"/>
    <property type="molecule type" value="Genomic_DNA"/>
</dbReference>
<protein>
    <recommendedName>
        <fullName evidence="8">Pseudouridine synthase</fullName>
        <ecNumber evidence="8">5.4.99.-</ecNumber>
    </recommendedName>
</protein>
<dbReference type="PANTHER" id="PTHR21600:SF44">
    <property type="entry name" value="RIBOSOMAL LARGE SUBUNIT PSEUDOURIDINE SYNTHASE D"/>
    <property type="match status" value="1"/>
</dbReference>
<reference evidence="11" key="1">
    <citation type="submission" date="2017-04" db="EMBL/GenBank/DDBJ databases">
        <authorList>
            <person name="Varghese N."/>
            <person name="Submissions S."/>
        </authorList>
    </citation>
    <scope>NUCLEOTIDE SEQUENCE [LARGE SCALE GENOMIC DNA]</scope>
    <source>
        <strain evidence="11">Dd16</strain>
    </source>
</reference>
<feature type="domain" description="Pseudouridine synthase RsuA/RluA-like" evidence="9">
    <location>
        <begin position="94"/>
        <end position="250"/>
    </location>
</feature>
<keyword evidence="11" id="KW-1185">Reference proteome</keyword>
<dbReference type="InterPro" id="IPR036986">
    <property type="entry name" value="S4_RNA-bd_sf"/>
</dbReference>
<evidence type="ECO:0000256" key="8">
    <source>
        <dbReference type="RuleBase" id="RU362028"/>
    </source>
</evidence>
<dbReference type="PANTHER" id="PTHR21600">
    <property type="entry name" value="MITOCHONDRIAL RNA PSEUDOURIDINE SYNTHASE"/>
    <property type="match status" value="1"/>
</dbReference>
<dbReference type="Pfam" id="PF00849">
    <property type="entry name" value="PseudoU_synth_2"/>
    <property type="match status" value="1"/>
</dbReference>
<comment type="catalytic activity">
    <reaction evidence="4">
        <text>uridine(1911/1915/1917) in 23S rRNA = pseudouridine(1911/1915/1917) in 23S rRNA</text>
        <dbReference type="Rhea" id="RHEA:42524"/>
        <dbReference type="Rhea" id="RHEA-COMP:10097"/>
        <dbReference type="Rhea" id="RHEA-COMP:10098"/>
        <dbReference type="ChEBI" id="CHEBI:65314"/>
        <dbReference type="ChEBI" id="CHEBI:65315"/>
        <dbReference type="EC" id="5.4.99.23"/>
    </reaction>
</comment>
<dbReference type="CDD" id="cd02869">
    <property type="entry name" value="PseudoU_synth_RluA_like"/>
    <property type="match status" value="1"/>
</dbReference>
<dbReference type="InterPro" id="IPR006225">
    <property type="entry name" value="PsdUridine_synth_RluC/D"/>
</dbReference>
<gene>
    <name evidence="10" type="ORF">SAMN06295910_0014</name>
</gene>
<accession>A0A1X7FXG6</accession>
<dbReference type="CDD" id="cd00165">
    <property type="entry name" value="S4"/>
    <property type="match status" value="1"/>
</dbReference>
<keyword evidence="2 7" id="KW-0694">RNA-binding</keyword>
<dbReference type="InterPro" id="IPR006224">
    <property type="entry name" value="PsdUridine_synth_RluA-like_CS"/>
</dbReference>
<dbReference type="GO" id="GO:0160140">
    <property type="term" value="F:23S rRNA pseudouridine(1911/1915/1917) synthase activity"/>
    <property type="evidence" value="ECO:0007669"/>
    <property type="project" value="UniProtKB-EC"/>
</dbReference>
<evidence type="ECO:0000256" key="6">
    <source>
        <dbReference type="PIRSR" id="PIRSR606225-1"/>
    </source>
</evidence>
<evidence type="ECO:0000256" key="7">
    <source>
        <dbReference type="PROSITE-ProRule" id="PRU00182"/>
    </source>
</evidence>
<dbReference type="InterPro" id="IPR006145">
    <property type="entry name" value="PsdUridine_synth_RsuA/RluA"/>
</dbReference>